<evidence type="ECO:0000313" key="7">
    <source>
        <dbReference type="Proteomes" id="UP001583177"/>
    </source>
</evidence>
<dbReference type="EMBL" id="JAWRVE010000130">
    <property type="protein sequence ID" value="KAL1855360.1"/>
    <property type="molecule type" value="Genomic_DNA"/>
</dbReference>
<dbReference type="PANTHER" id="PTHR43200:SF2">
    <property type="entry name" value="3'(2'),5'-BISPHOSPHATE NUCLEOTIDASE"/>
    <property type="match status" value="1"/>
</dbReference>
<evidence type="ECO:0000256" key="5">
    <source>
        <dbReference type="ARBA" id="ARBA00022842"/>
    </source>
</evidence>
<gene>
    <name evidence="6" type="ORF">Daus18300_011078</name>
</gene>
<evidence type="ECO:0008006" key="8">
    <source>
        <dbReference type="Google" id="ProtNLM"/>
    </source>
</evidence>
<evidence type="ECO:0000313" key="6">
    <source>
        <dbReference type="EMBL" id="KAL1855360.1"/>
    </source>
</evidence>
<dbReference type="InterPro" id="IPR000760">
    <property type="entry name" value="Inositol_monophosphatase-like"/>
</dbReference>
<accession>A0ABR3W7V9</accession>
<keyword evidence="4" id="KW-0378">Hydrolase</keyword>
<comment type="similarity">
    <text evidence="2">Belongs to the inositol monophosphatase superfamily.</text>
</comment>
<sequence>MDSPHSNELEIAFETIQQAAKLSQFVLSQAQVDDTHDLGLVSKDDLSPVTIADFAVQALLTSTLHAHFPGDRFVGEESAGQLRANPALLDRVQAALQHVQSQVQHEAKSLVRFPSSPEEMCEMIDWCGTGTPDAGGRIWVFDPIDGTENFVKNLVYAINVGLLVDGRQVLSVVGCPNMSMDIKSPASDSSLDPLEEGSIVFAVHGHGAFIRKLPGPYHDTAVRRLPKHAEQASDLRSVTCLNTSGLPVIHESAARQLGIEFPGNNLLPWVIRYVLLALNIGNTTFWVYKSRTRLAKIWDHAGAMLLFEEVGGKITDVDGKDINWSAGRQMVANYGIVAAPSNLHGHVLTTVRSVLQEMKPELLKLPN</sequence>
<comment type="caution">
    <text evidence="6">The sequence shown here is derived from an EMBL/GenBank/DDBJ whole genome shotgun (WGS) entry which is preliminary data.</text>
</comment>
<dbReference type="Gene3D" id="3.40.190.80">
    <property type="match status" value="1"/>
</dbReference>
<keyword evidence="5" id="KW-0460">Magnesium</keyword>
<evidence type="ECO:0000256" key="4">
    <source>
        <dbReference type="ARBA" id="ARBA00022801"/>
    </source>
</evidence>
<comment type="cofactor">
    <cofactor evidence="1">
        <name>Mg(2+)</name>
        <dbReference type="ChEBI" id="CHEBI:18420"/>
    </cofactor>
</comment>
<dbReference type="InterPro" id="IPR051090">
    <property type="entry name" value="Inositol_monoP_superfamily"/>
</dbReference>
<dbReference type="Proteomes" id="UP001583177">
    <property type="component" value="Unassembled WGS sequence"/>
</dbReference>
<evidence type="ECO:0000256" key="2">
    <source>
        <dbReference type="ARBA" id="ARBA00009759"/>
    </source>
</evidence>
<keyword evidence="3" id="KW-0479">Metal-binding</keyword>
<dbReference type="PANTHER" id="PTHR43200">
    <property type="entry name" value="PHOSPHATASE"/>
    <property type="match status" value="1"/>
</dbReference>
<dbReference type="SUPFAM" id="SSF56655">
    <property type="entry name" value="Carbohydrate phosphatase"/>
    <property type="match status" value="1"/>
</dbReference>
<keyword evidence="7" id="KW-1185">Reference proteome</keyword>
<dbReference type="Gene3D" id="3.30.540.10">
    <property type="entry name" value="Fructose-1,6-Bisphosphatase, subunit A, domain 1"/>
    <property type="match status" value="1"/>
</dbReference>
<protein>
    <recommendedName>
        <fullName evidence="8">Myo-inositol-1(Or 4)-monophosphatase</fullName>
    </recommendedName>
</protein>
<evidence type="ECO:0000256" key="1">
    <source>
        <dbReference type="ARBA" id="ARBA00001946"/>
    </source>
</evidence>
<dbReference type="Pfam" id="PF00459">
    <property type="entry name" value="Inositol_P"/>
    <property type="match status" value="1"/>
</dbReference>
<reference evidence="6 7" key="1">
    <citation type="journal article" date="2024" name="IMA Fungus">
        <title>IMA Genome - F19 : A genome assembly and annotation guide to empower mycologists, including annotated draft genome sequences of Ceratocystis pirilliformis, Diaporthe australafricana, Fusarium ophioides, Paecilomyces lecythidis, and Sporothrix stenoceras.</title>
        <authorList>
            <person name="Aylward J."/>
            <person name="Wilson A.M."/>
            <person name="Visagie C.M."/>
            <person name="Spraker J."/>
            <person name="Barnes I."/>
            <person name="Buitendag C."/>
            <person name="Ceriani C."/>
            <person name="Del Mar Angel L."/>
            <person name="du Plessis D."/>
            <person name="Fuchs T."/>
            <person name="Gasser K."/>
            <person name="Kramer D."/>
            <person name="Li W."/>
            <person name="Munsamy K."/>
            <person name="Piso A."/>
            <person name="Price J.L."/>
            <person name="Sonnekus B."/>
            <person name="Thomas C."/>
            <person name="van der Nest A."/>
            <person name="van Dijk A."/>
            <person name="van Heerden A."/>
            <person name="van Vuuren N."/>
            <person name="Yilmaz N."/>
            <person name="Duong T.A."/>
            <person name="van der Merwe N.A."/>
            <person name="Wingfield M.J."/>
            <person name="Wingfield B.D."/>
        </authorList>
    </citation>
    <scope>NUCLEOTIDE SEQUENCE [LARGE SCALE GENOMIC DNA]</scope>
    <source>
        <strain evidence="6 7">CMW 18300</strain>
    </source>
</reference>
<evidence type="ECO:0000256" key="3">
    <source>
        <dbReference type="ARBA" id="ARBA00022723"/>
    </source>
</evidence>
<dbReference type="CDD" id="cd01517">
    <property type="entry name" value="PAP_phosphatase"/>
    <property type="match status" value="1"/>
</dbReference>
<organism evidence="6 7">
    <name type="scientific">Diaporthe australafricana</name>
    <dbReference type="NCBI Taxonomy" id="127596"/>
    <lineage>
        <taxon>Eukaryota</taxon>
        <taxon>Fungi</taxon>
        <taxon>Dikarya</taxon>
        <taxon>Ascomycota</taxon>
        <taxon>Pezizomycotina</taxon>
        <taxon>Sordariomycetes</taxon>
        <taxon>Sordariomycetidae</taxon>
        <taxon>Diaporthales</taxon>
        <taxon>Diaporthaceae</taxon>
        <taxon>Diaporthe</taxon>
    </lineage>
</organism>
<proteinExistence type="inferred from homology"/>
<name>A0ABR3W7V9_9PEZI</name>